<feature type="transmembrane region" description="Helical" evidence="8">
    <location>
        <begin position="160"/>
        <end position="182"/>
    </location>
</feature>
<dbReference type="CDD" id="cd17321">
    <property type="entry name" value="MFS_MMR_MDR_like"/>
    <property type="match status" value="1"/>
</dbReference>
<feature type="transmembrane region" description="Helical" evidence="8">
    <location>
        <begin position="73"/>
        <end position="92"/>
    </location>
</feature>
<feature type="transmembrane region" description="Helical" evidence="8">
    <location>
        <begin position="285"/>
        <end position="308"/>
    </location>
</feature>
<dbReference type="PROSITE" id="PS50850">
    <property type="entry name" value="MFS"/>
    <property type="match status" value="1"/>
</dbReference>
<evidence type="ECO:0000256" key="2">
    <source>
        <dbReference type="ARBA" id="ARBA00022448"/>
    </source>
</evidence>
<protein>
    <submittedName>
        <fullName evidence="10">MFS transporter</fullName>
    </submittedName>
</protein>
<feature type="region of interest" description="Disordered" evidence="7">
    <location>
        <begin position="1"/>
        <end position="26"/>
    </location>
</feature>
<proteinExistence type="predicted"/>
<organism evidence="10 11">
    <name type="scientific">Streptomyces luteolus</name>
    <dbReference type="NCBI Taxonomy" id="3043615"/>
    <lineage>
        <taxon>Bacteria</taxon>
        <taxon>Bacillati</taxon>
        <taxon>Actinomycetota</taxon>
        <taxon>Actinomycetes</taxon>
        <taxon>Kitasatosporales</taxon>
        <taxon>Streptomycetaceae</taxon>
        <taxon>Streptomyces</taxon>
    </lineage>
</organism>
<sequence>MAVTTDRPEHSDSSQQPLKQGQLEPGRATTSPALTLLAALLGFALITLDASIVNVALPAIGDALGGGMTGLQWVVDAYTLAFAALMLSTGAFSDRAGAGRAYGIGIALFTAASVACALAPSLGLLIGARVVQGIAAAVVLPASLALVRQAYADATARARAVALWAAGGSVAIALGPVAGGALTTAWDWRGIFLVNLPLGAAALALLVRAPRTERRPAPTPLDLPGQLTAVVALTALTFAVIEGGTTGLVSGAVALAAGALFLYVESRQPHPVVPLDLFRDRSVAVLMAAGAACSVAFYGVTFVFSLFFQQVQGRSALEAGLIFLPMTGLIAGTNVVAGKLAGRYGPRLPMLIGQALASLGFLLVLPVDATTPALHLALLLVPLALGCALTIPPLTAAMMEAVPAERAGVAAGVLNSARQVSGALGIATFGALLAEDFLPGLRVSMLISAGLLAVTGVGTLLLPSPPLPRCANMRPAPRGLPDGPPRSSAGENSIPRDRE</sequence>
<evidence type="ECO:0000313" key="10">
    <source>
        <dbReference type="EMBL" id="MDI3421441.1"/>
    </source>
</evidence>
<keyword evidence="4 8" id="KW-1133">Transmembrane helix</keyword>
<dbReference type="SUPFAM" id="SSF103473">
    <property type="entry name" value="MFS general substrate transporter"/>
    <property type="match status" value="1"/>
</dbReference>
<feature type="transmembrane region" description="Helical" evidence="8">
    <location>
        <begin position="33"/>
        <end position="53"/>
    </location>
</feature>
<keyword evidence="2" id="KW-0813">Transport</keyword>
<evidence type="ECO:0000256" key="1">
    <source>
        <dbReference type="ARBA" id="ARBA00004651"/>
    </source>
</evidence>
<evidence type="ECO:0000256" key="8">
    <source>
        <dbReference type="SAM" id="Phobius"/>
    </source>
</evidence>
<evidence type="ECO:0000313" key="11">
    <source>
        <dbReference type="Proteomes" id="UP001237105"/>
    </source>
</evidence>
<evidence type="ECO:0000256" key="7">
    <source>
        <dbReference type="SAM" id="MobiDB-lite"/>
    </source>
</evidence>
<evidence type="ECO:0000259" key="9">
    <source>
        <dbReference type="PROSITE" id="PS50850"/>
    </source>
</evidence>
<dbReference type="Gene3D" id="1.20.1720.10">
    <property type="entry name" value="Multidrug resistance protein D"/>
    <property type="match status" value="1"/>
</dbReference>
<keyword evidence="5 8" id="KW-0472">Membrane</keyword>
<evidence type="ECO:0000256" key="3">
    <source>
        <dbReference type="ARBA" id="ARBA00022692"/>
    </source>
</evidence>
<dbReference type="InterPro" id="IPR020846">
    <property type="entry name" value="MFS_dom"/>
</dbReference>
<feature type="domain" description="Major facilitator superfamily (MFS) profile" evidence="9">
    <location>
        <begin position="35"/>
        <end position="467"/>
    </location>
</feature>
<accession>A0ABT6T1B5</accession>
<feature type="compositionally biased region" description="Basic and acidic residues" evidence="7">
    <location>
        <begin position="1"/>
        <end position="12"/>
    </location>
</feature>
<gene>
    <name evidence="10" type="ORF">QIT00_23285</name>
</gene>
<dbReference type="Gene3D" id="1.20.1250.20">
    <property type="entry name" value="MFS general substrate transporter like domains"/>
    <property type="match status" value="1"/>
</dbReference>
<dbReference type="RefSeq" id="WP_282537304.1">
    <property type="nucleotide sequence ID" value="NZ_JASCIS010000024.1"/>
</dbReference>
<comment type="caution">
    <text evidence="10">The sequence shown here is derived from an EMBL/GenBank/DDBJ whole genome shotgun (WGS) entry which is preliminary data.</text>
</comment>
<dbReference type="InterPro" id="IPR036259">
    <property type="entry name" value="MFS_trans_sf"/>
</dbReference>
<dbReference type="EMBL" id="JASCIS010000024">
    <property type="protein sequence ID" value="MDI3421441.1"/>
    <property type="molecule type" value="Genomic_DNA"/>
</dbReference>
<name>A0ABT6T1B5_9ACTN</name>
<dbReference type="InterPro" id="IPR011701">
    <property type="entry name" value="MFS"/>
</dbReference>
<feature type="transmembrane region" description="Helical" evidence="8">
    <location>
        <begin position="373"/>
        <end position="397"/>
    </location>
</feature>
<feature type="transmembrane region" description="Helical" evidence="8">
    <location>
        <begin position="130"/>
        <end position="148"/>
    </location>
</feature>
<feature type="region of interest" description="Disordered" evidence="7">
    <location>
        <begin position="472"/>
        <end position="499"/>
    </location>
</feature>
<keyword evidence="6" id="KW-0046">Antibiotic resistance</keyword>
<reference evidence="10 11" key="1">
    <citation type="submission" date="2023-05" db="EMBL/GenBank/DDBJ databases">
        <title>Draft genome sequence of Streptomyces sp. B-S-A12 isolated from a cave soil in Thailand.</title>
        <authorList>
            <person name="Chamroensaksri N."/>
            <person name="Muangham S."/>
        </authorList>
    </citation>
    <scope>NUCLEOTIDE SEQUENCE [LARGE SCALE GENOMIC DNA]</scope>
    <source>
        <strain evidence="10 11">B-S-A12</strain>
    </source>
</reference>
<evidence type="ECO:0000256" key="5">
    <source>
        <dbReference type="ARBA" id="ARBA00023136"/>
    </source>
</evidence>
<dbReference type="PANTHER" id="PTHR42718">
    <property type="entry name" value="MAJOR FACILITATOR SUPERFAMILY MULTIDRUG TRANSPORTER MFSC"/>
    <property type="match status" value="1"/>
</dbReference>
<feature type="transmembrane region" description="Helical" evidence="8">
    <location>
        <begin position="445"/>
        <end position="464"/>
    </location>
</feature>
<keyword evidence="11" id="KW-1185">Reference proteome</keyword>
<keyword evidence="3 8" id="KW-0812">Transmembrane</keyword>
<dbReference type="Pfam" id="PF07690">
    <property type="entry name" value="MFS_1"/>
    <property type="match status" value="1"/>
</dbReference>
<feature type="transmembrane region" description="Helical" evidence="8">
    <location>
        <begin position="348"/>
        <end position="367"/>
    </location>
</feature>
<dbReference type="PANTHER" id="PTHR42718:SF9">
    <property type="entry name" value="MAJOR FACILITATOR SUPERFAMILY MULTIDRUG TRANSPORTER MFSC"/>
    <property type="match status" value="1"/>
</dbReference>
<evidence type="ECO:0000256" key="6">
    <source>
        <dbReference type="ARBA" id="ARBA00023251"/>
    </source>
</evidence>
<comment type="subcellular location">
    <subcellularLocation>
        <location evidence="1">Cell membrane</location>
        <topology evidence="1">Multi-pass membrane protein</topology>
    </subcellularLocation>
</comment>
<evidence type="ECO:0000256" key="4">
    <source>
        <dbReference type="ARBA" id="ARBA00022989"/>
    </source>
</evidence>
<feature type="transmembrane region" description="Helical" evidence="8">
    <location>
        <begin position="104"/>
        <end position="124"/>
    </location>
</feature>
<feature type="transmembrane region" description="Helical" evidence="8">
    <location>
        <begin position="247"/>
        <end position="264"/>
    </location>
</feature>
<feature type="transmembrane region" description="Helical" evidence="8">
    <location>
        <begin position="188"/>
        <end position="209"/>
    </location>
</feature>
<dbReference type="Proteomes" id="UP001237105">
    <property type="component" value="Unassembled WGS sequence"/>
</dbReference>
<feature type="transmembrane region" description="Helical" evidence="8">
    <location>
        <begin position="320"/>
        <end position="341"/>
    </location>
</feature>